<protein>
    <submittedName>
        <fullName evidence="1">Methyltransferase domain-containing protein</fullName>
    </submittedName>
</protein>
<organism evidence="1 2">
    <name type="scientific">Micromonospora purpureochromogenes</name>
    <dbReference type="NCBI Taxonomy" id="47872"/>
    <lineage>
        <taxon>Bacteria</taxon>
        <taxon>Bacillati</taxon>
        <taxon>Actinomycetota</taxon>
        <taxon>Actinomycetes</taxon>
        <taxon>Micromonosporales</taxon>
        <taxon>Micromonosporaceae</taxon>
        <taxon>Micromonospora</taxon>
    </lineage>
</organism>
<dbReference type="SUPFAM" id="SSF53335">
    <property type="entry name" value="S-adenosyl-L-methionine-dependent methyltransferases"/>
    <property type="match status" value="1"/>
</dbReference>
<dbReference type="InterPro" id="IPR029063">
    <property type="entry name" value="SAM-dependent_MTases_sf"/>
</dbReference>
<dbReference type="GO" id="GO:0008168">
    <property type="term" value="F:methyltransferase activity"/>
    <property type="evidence" value="ECO:0007669"/>
    <property type="project" value="UniProtKB-KW"/>
</dbReference>
<sequence>MQKTEDLAALRYARMRWNTPLSEEHAALLLQRLDIRPGARVLDLGCGWGELLLRAVAAGGVSGATVTTGVGVDTDDAALARGRALAAGRSLDKHVTFIKGEAASARETGDRVLCVGTSHAFGGTADALKALAEFVRPGGRLLFGDAYWERPPTAEAVEIFGEETVPLADLIELARGLGWRVLHFSTADQREWDDFESTWRAGQQEWLLQHPEDPRATEVREELDDRLREYVGIYRGVLGLAYLVLGR</sequence>
<evidence type="ECO:0000313" key="2">
    <source>
        <dbReference type="Proteomes" id="UP000198228"/>
    </source>
</evidence>
<dbReference type="AlphaFoldDB" id="A0A1C4U3A0"/>
<accession>A0A1C4U3A0</accession>
<dbReference type="GO" id="GO:0032259">
    <property type="term" value="P:methylation"/>
    <property type="evidence" value="ECO:0007669"/>
    <property type="project" value="UniProtKB-KW"/>
</dbReference>
<dbReference type="Pfam" id="PF02353">
    <property type="entry name" value="CMAS"/>
    <property type="match status" value="1"/>
</dbReference>
<dbReference type="PANTHER" id="PTHR43464">
    <property type="entry name" value="METHYLTRANSFERASE"/>
    <property type="match status" value="1"/>
</dbReference>
<proteinExistence type="predicted"/>
<dbReference type="EMBL" id="LT607410">
    <property type="protein sequence ID" value="SCE66099.1"/>
    <property type="molecule type" value="Genomic_DNA"/>
</dbReference>
<name>A0A1C4U3A0_9ACTN</name>
<evidence type="ECO:0000313" key="1">
    <source>
        <dbReference type="EMBL" id="SCE66099.1"/>
    </source>
</evidence>
<reference evidence="1 2" key="1">
    <citation type="submission" date="2016-06" db="EMBL/GenBank/DDBJ databases">
        <authorList>
            <person name="Kjaerup R.B."/>
            <person name="Dalgaard T.S."/>
            <person name="Juul-Madsen H.R."/>
        </authorList>
    </citation>
    <scope>NUCLEOTIDE SEQUENCE [LARGE SCALE GENOMIC DNA]</scope>
    <source>
        <strain evidence="1 2">DSM 43821</strain>
    </source>
</reference>
<gene>
    <name evidence="1" type="ORF">GA0074696_0078</name>
</gene>
<dbReference type="Gene3D" id="3.40.50.150">
    <property type="entry name" value="Vaccinia Virus protein VP39"/>
    <property type="match status" value="1"/>
</dbReference>
<dbReference type="PANTHER" id="PTHR43464:SF3">
    <property type="entry name" value="SAM-DEPENDENT METHYLTRANSFERASE"/>
    <property type="match status" value="1"/>
</dbReference>
<keyword evidence="1" id="KW-0808">Transferase</keyword>
<dbReference type="Proteomes" id="UP000198228">
    <property type="component" value="Chromosome I"/>
</dbReference>
<dbReference type="RefSeq" id="WP_088959238.1">
    <property type="nucleotide sequence ID" value="NZ_LT607410.1"/>
</dbReference>
<dbReference type="CDD" id="cd02440">
    <property type="entry name" value="AdoMet_MTases"/>
    <property type="match status" value="1"/>
</dbReference>
<keyword evidence="1" id="KW-0489">Methyltransferase</keyword>